<dbReference type="PANTHER" id="PTHR43221:SF1">
    <property type="entry name" value="PROTEASE HTPX"/>
    <property type="match status" value="1"/>
</dbReference>
<dbReference type="InterPro" id="IPR050083">
    <property type="entry name" value="HtpX_protease"/>
</dbReference>
<comment type="cofactor">
    <cofactor evidence="1">
        <name>Zn(2+)</name>
        <dbReference type="ChEBI" id="CHEBI:29105"/>
    </cofactor>
</comment>
<keyword evidence="15" id="KW-1185">Reference proteome</keyword>
<name>A0A4U0S4Q5_9ACTN</name>
<organism evidence="14 15">
    <name type="scientific">Actinacidiphila oryziradicis</name>
    <dbReference type="NCBI Taxonomy" id="2571141"/>
    <lineage>
        <taxon>Bacteria</taxon>
        <taxon>Bacillati</taxon>
        <taxon>Actinomycetota</taxon>
        <taxon>Actinomycetes</taxon>
        <taxon>Kitasatosporales</taxon>
        <taxon>Streptomycetaceae</taxon>
        <taxon>Actinacidiphila</taxon>
    </lineage>
</organism>
<accession>A0A4U0S4Q5</accession>
<keyword evidence="7" id="KW-0378">Hydrolase</keyword>
<dbReference type="GO" id="GO:0046872">
    <property type="term" value="F:metal ion binding"/>
    <property type="evidence" value="ECO:0007669"/>
    <property type="project" value="UniProtKB-KW"/>
</dbReference>
<keyword evidence="8" id="KW-0862">Zinc</keyword>
<dbReference type="Pfam" id="PF01435">
    <property type="entry name" value="Peptidase_M48"/>
    <property type="match status" value="1"/>
</dbReference>
<evidence type="ECO:0000256" key="1">
    <source>
        <dbReference type="ARBA" id="ARBA00001947"/>
    </source>
</evidence>
<feature type="domain" description="Peptidase M48" evidence="13">
    <location>
        <begin position="150"/>
        <end position="365"/>
    </location>
</feature>
<keyword evidence="3" id="KW-1003">Cell membrane</keyword>
<protein>
    <submittedName>
        <fullName evidence="14">Peptidase</fullName>
    </submittedName>
</protein>
<dbReference type="InterPro" id="IPR001915">
    <property type="entry name" value="Peptidase_M48"/>
</dbReference>
<dbReference type="PANTHER" id="PTHR43221">
    <property type="entry name" value="PROTEASE HTPX"/>
    <property type="match status" value="1"/>
</dbReference>
<dbReference type="GO" id="GO:0004222">
    <property type="term" value="F:metalloendopeptidase activity"/>
    <property type="evidence" value="ECO:0007669"/>
    <property type="project" value="InterPro"/>
</dbReference>
<dbReference type="Gene3D" id="3.30.2010.10">
    <property type="entry name" value="Metalloproteases ('zincins'), catalytic domain"/>
    <property type="match status" value="1"/>
</dbReference>
<evidence type="ECO:0000256" key="5">
    <source>
        <dbReference type="ARBA" id="ARBA00022692"/>
    </source>
</evidence>
<comment type="caution">
    <text evidence="14">The sequence shown here is derived from an EMBL/GenBank/DDBJ whole genome shotgun (WGS) entry which is preliminary data.</text>
</comment>
<evidence type="ECO:0000259" key="13">
    <source>
        <dbReference type="Pfam" id="PF01435"/>
    </source>
</evidence>
<dbReference type="EMBL" id="SUMC01000058">
    <property type="protein sequence ID" value="TKA03067.1"/>
    <property type="molecule type" value="Genomic_DNA"/>
</dbReference>
<evidence type="ECO:0000256" key="3">
    <source>
        <dbReference type="ARBA" id="ARBA00022475"/>
    </source>
</evidence>
<evidence type="ECO:0000256" key="4">
    <source>
        <dbReference type="ARBA" id="ARBA00022670"/>
    </source>
</evidence>
<sequence>MRGTAPPNRIERGGLSISVRAALAVVLPAGFYLLALGIVVGTVAVDVALAEHSNYPFSVGAFKVYLASALLVYPVLRVVFLSRRPRHGAPAVGLPVTPEEQPELWARVRQLAERTGTRPPAEIRLIAEVNAAVSEQSRLLDLLPGRRTLAIGVPLLIGLTEAELGSVLAHEFGHYSNQDARLGGHVYAGRREVLRTVGDLHRRADRKQAEQQAQLNAVAAARRAKGRKIRKRLATGGLDRVLAMIFAGYAKLYVTVSESVNRRQEYAADLAAVRIAGRDVTAATLRKLPSLDAALSFYLDHYAMLGWEDGLLPLPGQVYGGLANLLTDPKRRQELTELRLELPEDEHDPYDSHPPIAARVAAVESLPPDGCGPDTSGPALGVLARSEQTLAALEAVTLLPEAAAMSRLDWPELAHRAGCARHTKGAEALRQAVGAVSPGAALAAVLDAVAAGRRWELADRLPKSPQAQAATGRAAQEFTRPVFRSALRDLVILALAETGAARWELSWSEPVRLRLADGLAEALPPALDAVMADPQDVTALRTLLASTPLSRLL</sequence>
<keyword evidence="4" id="KW-0645">Protease</keyword>
<reference evidence="14 15" key="1">
    <citation type="submission" date="2019-04" db="EMBL/GenBank/DDBJ databases">
        <title>Streptomyces oryziradicis sp. nov., a novel actinomycete isolated from rhizosphere soil of rice (Oryza sativa L.).</title>
        <authorList>
            <person name="Li C."/>
        </authorList>
    </citation>
    <scope>NUCLEOTIDE SEQUENCE [LARGE SCALE GENOMIC DNA]</scope>
    <source>
        <strain evidence="14 15">NEAU-C40</strain>
    </source>
</reference>
<evidence type="ECO:0000313" key="14">
    <source>
        <dbReference type="EMBL" id="TKA03067.1"/>
    </source>
</evidence>
<proteinExistence type="predicted"/>
<keyword evidence="6" id="KW-0479">Metal-binding</keyword>
<evidence type="ECO:0000256" key="12">
    <source>
        <dbReference type="SAM" id="Phobius"/>
    </source>
</evidence>
<evidence type="ECO:0000313" key="15">
    <source>
        <dbReference type="Proteomes" id="UP000305778"/>
    </source>
</evidence>
<comment type="subcellular location">
    <subcellularLocation>
        <location evidence="2">Cell membrane</location>
        <topology evidence="2">Multi-pass membrane protein</topology>
    </subcellularLocation>
</comment>
<evidence type="ECO:0000256" key="7">
    <source>
        <dbReference type="ARBA" id="ARBA00022801"/>
    </source>
</evidence>
<keyword evidence="11 12" id="KW-0472">Membrane</keyword>
<gene>
    <name evidence="14" type="ORF">FCI23_37620</name>
</gene>
<feature type="transmembrane region" description="Helical" evidence="12">
    <location>
        <begin position="21"/>
        <end position="45"/>
    </location>
</feature>
<dbReference type="OrthoDB" id="155290at2"/>
<dbReference type="AlphaFoldDB" id="A0A4U0S4Q5"/>
<dbReference type="RefSeq" id="WP_136728661.1">
    <property type="nucleotide sequence ID" value="NZ_SUMC01000058.1"/>
</dbReference>
<evidence type="ECO:0000256" key="9">
    <source>
        <dbReference type="ARBA" id="ARBA00022989"/>
    </source>
</evidence>
<evidence type="ECO:0000256" key="8">
    <source>
        <dbReference type="ARBA" id="ARBA00022833"/>
    </source>
</evidence>
<feature type="transmembrane region" description="Helical" evidence="12">
    <location>
        <begin position="57"/>
        <end position="76"/>
    </location>
</feature>
<dbReference type="Proteomes" id="UP000305778">
    <property type="component" value="Unassembled WGS sequence"/>
</dbReference>
<evidence type="ECO:0000256" key="10">
    <source>
        <dbReference type="ARBA" id="ARBA00023049"/>
    </source>
</evidence>
<dbReference type="GO" id="GO:0005886">
    <property type="term" value="C:plasma membrane"/>
    <property type="evidence" value="ECO:0007669"/>
    <property type="project" value="UniProtKB-SubCell"/>
</dbReference>
<keyword evidence="5 12" id="KW-0812">Transmembrane</keyword>
<evidence type="ECO:0000256" key="6">
    <source>
        <dbReference type="ARBA" id="ARBA00022723"/>
    </source>
</evidence>
<keyword evidence="9 12" id="KW-1133">Transmembrane helix</keyword>
<dbReference type="GO" id="GO:0006508">
    <property type="term" value="P:proteolysis"/>
    <property type="evidence" value="ECO:0007669"/>
    <property type="project" value="UniProtKB-KW"/>
</dbReference>
<evidence type="ECO:0000256" key="11">
    <source>
        <dbReference type="ARBA" id="ARBA00023136"/>
    </source>
</evidence>
<keyword evidence="10" id="KW-0482">Metalloprotease</keyword>
<dbReference type="CDD" id="cd07328">
    <property type="entry name" value="M48_Ste24p_like"/>
    <property type="match status" value="1"/>
</dbReference>
<evidence type="ECO:0000256" key="2">
    <source>
        <dbReference type="ARBA" id="ARBA00004651"/>
    </source>
</evidence>